<organism evidence="2 3">
    <name type="scientific">Bifidobacterium ramosum</name>
    <dbReference type="NCBI Taxonomy" id="1798158"/>
    <lineage>
        <taxon>Bacteria</taxon>
        <taxon>Bacillati</taxon>
        <taxon>Actinomycetota</taxon>
        <taxon>Actinomycetes</taxon>
        <taxon>Bifidobacteriales</taxon>
        <taxon>Bifidobacteriaceae</taxon>
        <taxon>Bifidobacterium</taxon>
    </lineage>
</organism>
<proteinExistence type="predicted"/>
<reference evidence="2 3" key="1">
    <citation type="submission" date="2019-10" db="EMBL/GenBank/DDBJ databases">
        <title>Bifidobacterium from non-human primates.</title>
        <authorList>
            <person name="Modesto M."/>
        </authorList>
    </citation>
    <scope>NUCLEOTIDE SEQUENCE [LARGE SCALE GENOMIC DNA]</scope>
    <source>
        <strain evidence="2 3">TREM</strain>
    </source>
</reference>
<feature type="domain" description="N-acetyltransferase" evidence="1">
    <location>
        <begin position="8"/>
        <end position="164"/>
    </location>
</feature>
<evidence type="ECO:0000313" key="2">
    <source>
        <dbReference type="EMBL" id="NEG72681.1"/>
    </source>
</evidence>
<dbReference type="InterPro" id="IPR016181">
    <property type="entry name" value="Acyl_CoA_acyltransferase"/>
</dbReference>
<dbReference type="RefSeq" id="WP_152359098.1">
    <property type="nucleotide sequence ID" value="NZ_WBSM01000014.1"/>
</dbReference>
<dbReference type="Proteomes" id="UP000469943">
    <property type="component" value="Unassembled WGS sequence"/>
</dbReference>
<name>A0A7K3TDQ0_9BIFI</name>
<comment type="caution">
    <text evidence="2">The sequence shown here is derived from an EMBL/GenBank/DDBJ whole genome shotgun (WGS) entry which is preliminary data.</text>
</comment>
<dbReference type="AlphaFoldDB" id="A0A7K3TDQ0"/>
<sequence>MKDRRDVMILVQYPQTDCGAAIRDLERMAWDDGGQDGAFPSAPDTYDTSFVWMDGDVAVCHVGIRKTEFLHRGQRYLAYGLSEVVTRPEYRRRGLATTTIRRAARYIADRRPDLSVFTCEPDKIPLYERGGWNIAKDVCLVGGTRERPFRSDSLHLATMIRLLSPRAKAHAADFEHADIVLELGEGQLW</sequence>
<dbReference type="PROSITE" id="PS51186">
    <property type="entry name" value="GNAT"/>
    <property type="match status" value="1"/>
</dbReference>
<evidence type="ECO:0000313" key="3">
    <source>
        <dbReference type="Proteomes" id="UP000469943"/>
    </source>
</evidence>
<keyword evidence="2" id="KW-0808">Transferase</keyword>
<dbReference type="GO" id="GO:0016747">
    <property type="term" value="F:acyltransferase activity, transferring groups other than amino-acyl groups"/>
    <property type="evidence" value="ECO:0007669"/>
    <property type="project" value="InterPro"/>
</dbReference>
<accession>A0A7K3TDQ0</accession>
<evidence type="ECO:0000259" key="1">
    <source>
        <dbReference type="PROSITE" id="PS51186"/>
    </source>
</evidence>
<dbReference type="EMBL" id="WHZX01000012">
    <property type="protein sequence ID" value="NEG72681.1"/>
    <property type="molecule type" value="Genomic_DNA"/>
</dbReference>
<gene>
    <name evidence="2" type="ORF">GFD24_10800</name>
</gene>
<dbReference type="InterPro" id="IPR000182">
    <property type="entry name" value="GNAT_dom"/>
</dbReference>
<dbReference type="SUPFAM" id="SSF55729">
    <property type="entry name" value="Acyl-CoA N-acyltransferases (Nat)"/>
    <property type="match status" value="1"/>
</dbReference>
<dbReference type="Pfam" id="PF13527">
    <property type="entry name" value="Acetyltransf_9"/>
    <property type="match status" value="1"/>
</dbReference>
<dbReference type="OrthoDB" id="7017613at2"/>
<protein>
    <submittedName>
        <fullName evidence="2">GNAT family N-acetyltransferase</fullName>
    </submittedName>
</protein>
<dbReference type="Gene3D" id="3.40.630.30">
    <property type="match status" value="1"/>
</dbReference>